<dbReference type="Pfam" id="PF21694">
    <property type="entry name" value="DNA_pol3_delta_C"/>
    <property type="match status" value="1"/>
</dbReference>
<gene>
    <name evidence="11" type="ORF">RSSSTS7063_03532</name>
</gene>
<sequence length="364" mass="41857">MNPVESQIFAWVLHFRQLSYKLDYRENQTGVQRLKNIQEDIKTGKFKQVYLLYGEEAYLKQQYKRNLVKALNPDDDTMNFTRYEGKGIDVRELLSLCDTMPFFAERRVVLLEDTGFFKNKCEELADYMKALPDYLYLVFCESEVDKRSRMYKAVKACGSIGEFKQQDEKTLMRWAAGILGKNGRRITQRDVELLLTMTGTDMGNIRMELEKLISYTVGRDVVTAADIQAVCTTQTTNKIFDMVRAVTEKNQKRALDLYYDLLTLREPPMRILFLLAKQFRQICLTKKMSQEGLSQTEIASKLGVPSFVVRNLASCARSYTVEELENAVRDFVDAEEAVKTGTLGDVLSVELLIVKYSSARAVRA</sequence>
<evidence type="ECO:0000256" key="8">
    <source>
        <dbReference type="ARBA" id="ARBA00049244"/>
    </source>
</evidence>
<dbReference type="NCBIfam" id="TIGR01128">
    <property type="entry name" value="holA"/>
    <property type="match status" value="1"/>
</dbReference>
<feature type="domain" description="DNA polymerase III delta N-terminal" evidence="9">
    <location>
        <begin position="50"/>
        <end position="156"/>
    </location>
</feature>
<dbReference type="InterPro" id="IPR008921">
    <property type="entry name" value="DNA_pol3_clamp-load_cplx_C"/>
</dbReference>
<evidence type="ECO:0000256" key="1">
    <source>
        <dbReference type="ARBA" id="ARBA00012417"/>
    </source>
</evidence>
<protein>
    <recommendedName>
        <fullName evidence="2">DNA polymerase III subunit delta</fullName>
        <ecNumber evidence="1">2.7.7.7</ecNumber>
    </recommendedName>
</protein>
<dbReference type="EMBL" id="CABHNW010000086">
    <property type="protein sequence ID" value="VUX39245.1"/>
    <property type="molecule type" value="Genomic_DNA"/>
</dbReference>
<keyword evidence="12" id="KW-1185">Reference proteome</keyword>
<dbReference type="PANTHER" id="PTHR34388">
    <property type="entry name" value="DNA POLYMERASE III SUBUNIT DELTA"/>
    <property type="match status" value="1"/>
</dbReference>
<keyword evidence="3" id="KW-0808">Transferase</keyword>
<keyword evidence="5" id="KW-0235">DNA replication</keyword>
<keyword evidence="4" id="KW-0548">Nucleotidyltransferase</keyword>
<feature type="domain" description="DNA polymerase III delta subunit-like C-terminal" evidence="10">
    <location>
        <begin position="237"/>
        <end position="356"/>
    </location>
</feature>
<dbReference type="InterPro" id="IPR027417">
    <property type="entry name" value="P-loop_NTPase"/>
</dbReference>
<evidence type="ECO:0000259" key="10">
    <source>
        <dbReference type="Pfam" id="PF21694"/>
    </source>
</evidence>
<dbReference type="GO" id="GO:0009360">
    <property type="term" value="C:DNA polymerase III complex"/>
    <property type="evidence" value="ECO:0007669"/>
    <property type="project" value="InterPro"/>
</dbReference>
<dbReference type="InterPro" id="IPR048466">
    <property type="entry name" value="DNA_pol3_delta-like_C"/>
</dbReference>
<dbReference type="SUPFAM" id="SSF48019">
    <property type="entry name" value="post-AAA+ oligomerization domain-like"/>
    <property type="match status" value="1"/>
</dbReference>
<accession>A0A564W360</accession>
<evidence type="ECO:0000256" key="3">
    <source>
        <dbReference type="ARBA" id="ARBA00022679"/>
    </source>
</evidence>
<dbReference type="Gene3D" id="1.10.8.60">
    <property type="match status" value="1"/>
</dbReference>
<proteinExistence type="inferred from homology"/>
<dbReference type="GO" id="GO:0006261">
    <property type="term" value="P:DNA-templated DNA replication"/>
    <property type="evidence" value="ECO:0007669"/>
    <property type="project" value="TreeGrafter"/>
</dbReference>
<dbReference type="EC" id="2.7.7.7" evidence="1"/>
<evidence type="ECO:0000256" key="6">
    <source>
        <dbReference type="ARBA" id="ARBA00022932"/>
    </source>
</evidence>
<dbReference type="Proteomes" id="UP000408482">
    <property type="component" value="Unassembled WGS sequence"/>
</dbReference>
<organism evidence="11 12">
    <name type="scientific">Blautia luti</name>
    <dbReference type="NCBI Taxonomy" id="89014"/>
    <lineage>
        <taxon>Bacteria</taxon>
        <taxon>Bacillati</taxon>
        <taxon>Bacillota</taxon>
        <taxon>Clostridia</taxon>
        <taxon>Lachnospirales</taxon>
        <taxon>Lachnospiraceae</taxon>
        <taxon>Blautia</taxon>
    </lineage>
</organism>
<evidence type="ECO:0000256" key="4">
    <source>
        <dbReference type="ARBA" id="ARBA00022695"/>
    </source>
</evidence>
<evidence type="ECO:0000313" key="11">
    <source>
        <dbReference type="EMBL" id="VUX39245.1"/>
    </source>
</evidence>
<dbReference type="GO" id="GO:0003887">
    <property type="term" value="F:DNA-directed DNA polymerase activity"/>
    <property type="evidence" value="ECO:0007669"/>
    <property type="project" value="UniProtKB-KW"/>
</dbReference>
<evidence type="ECO:0000256" key="7">
    <source>
        <dbReference type="ARBA" id="ARBA00034754"/>
    </source>
</evidence>
<dbReference type="SUPFAM" id="SSF52540">
    <property type="entry name" value="P-loop containing nucleoside triphosphate hydrolases"/>
    <property type="match status" value="1"/>
</dbReference>
<dbReference type="Gene3D" id="3.40.50.300">
    <property type="entry name" value="P-loop containing nucleotide triphosphate hydrolases"/>
    <property type="match status" value="1"/>
</dbReference>
<reference evidence="11 12" key="1">
    <citation type="submission" date="2019-07" db="EMBL/GenBank/DDBJ databases">
        <authorList>
            <person name="Hibberd C M."/>
            <person name="Gehrig L. J."/>
            <person name="Chang H.-W."/>
            <person name="Venkatesh S."/>
        </authorList>
    </citation>
    <scope>NUCLEOTIDE SEQUENCE [LARGE SCALE GENOMIC DNA]</scope>
    <source>
        <strain evidence="11">Blautia_luti_SSTS_Bg7063</strain>
    </source>
</reference>
<name>A0A564W360_9FIRM</name>
<dbReference type="InterPro" id="IPR005790">
    <property type="entry name" value="DNA_polIII_delta"/>
</dbReference>
<dbReference type="Gene3D" id="1.20.272.10">
    <property type="match status" value="1"/>
</dbReference>
<dbReference type="InterPro" id="IPR010372">
    <property type="entry name" value="DNA_pol3_delta_N"/>
</dbReference>
<evidence type="ECO:0000256" key="5">
    <source>
        <dbReference type="ARBA" id="ARBA00022705"/>
    </source>
</evidence>
<dbReference type="PANTHER" id="PTHR34388:SF1">
    <property type="entry name" value="DNA POLYMERASE III SUBUNIT DELTA"/>
    <property type="match status" value="1"/>
</dbReference>
<dbReference type="Pfam" id="PF06144">
    <property type="entry name" value="DNA_pol3_delta"/>
    <property type="match status" value="1"/>
</dbReference>
<evidence type="ECO:0000259" key="9">
    <source>
        <dbReference type="Pfam" id="PF06144"/>
    </source>
</evidence>
<keyword evidence="6" id="KW-0239">DNA-directed DNA polymerase</keyword>
<dbReference type="GO" id="GO:0003677">
    <property type="term" value="F:DNA binding"/>
    <property type="evidence" value="ECO:0007669"/>
    <property type="project" value="InterPro"/>
</dbReference>
<dbReference type="AlphaFoldDB" id="A0A564W360"/>
<comment type="similarity">
    <text evidence="7">Belongs to the DNA polymerase HolA subunit family.</text>
</comment>
<evidence type="ECO:0000256" key="2">
    <source>
        <dbReference type="ARBA" id="ARBA00017703"/>
    </source>
</evidence>
<comment type="catalytic activity">
    <reaction evidence="8">
        <text>DNA(n) + a 2'-deoxyribonucleoside 5'-triphosphate = DNA(n+1) + diphosphate</text>
        <dbReference type="Rhea" id="RHEA:22508"/>
        <dbReference type="Rhea" id="RHEA-COMP:17339"/>
        <dbReference type="Rhea" id="RHEA-COMP:17340"/>
        <dbReference type="ChEBI" id="CHEBI:33019"/>
        <dbReference type="ChEBI" id="CHEBI:61560"/>
        <dbReference type="ChEBI" id="CHEBI:173112"/>
        <dbReference type="EC" id="2.7.7.7"/>
    </reaction>
</comment>
<evidence type="ECO:0000313" key="12">
    <source>
        <dbReference type="Proteomes" id="UP000408482"/>
    </source>
</evidence>